<accession>A0A0L0EUM8</accession>
<dbReference type="GO" id="GO:0042597">
    <property type="term" value="C:periplasmic space"/>
    <property type="evidence" value="ECO:0007669"/>
    <property type="project" value="UniProtKB-SubCell"/>
</dbReference>
<dbReference type="EMBL" id="LFZX01000061">
    <property type="protein sequence ID" value="KNC67563.1"/>
    <property type="molecule type" value="Genomic_DNA"/>
</dbReference>
<dbReference type="InterPro" id="IPR031680">
    <property type="entry name" value="Hepar_II_III_N"/>
</dbReference>
<evidence type="ECO:0000313" key="7">
    <source>
        <dbReference type="EMBL" id="KNC67563.1"/>
    </source>
</evidence>
<comment type="caution">
    <text evidence="7">The sequence shown here is derived from an EMBL/GenBank/DDBJ whole genome shotgun (WGS) entry which is preliminary data.</text>
</comment>
<evidence type="ECO:0000259" key="6">
    <source>
        <dbReference type="Pfam" id="PF16889"/>
    </source>
</evidence>
<dbReference type="InterPro" id="IPR008929">
    <property type="entry name" value="Chondroitin_lyas"/>
</dbReference>
<feature type="domain" description="Heparin-sulfate lyase N-terminal" evidence="6">
    <location>
        <begin position="124"/>
        <end position="290"/>
    </location>
</feature>
<protein>
    <submittedName>
        <fullName evidence="7">Heparinase</fullName>
    </submittedName>
</protein>
<proteinExistence type="predicted"/>
<evidence type="ECO:0000313" key="8">
    <source>
        <dbReference type="Proteomes" id="UP000036850"/>
    </source>
</evidence>
<evidence type="ECO:0000256" key="4">
    <source>
        <dbReference type="ARBA" id="ARBA00023239"/>
    </source>
</evidence>
<gene>
    <name evidence="7" type="ORF">AC626_10030</name>
</gene>
<dbReference type="Gene3D" id="2.70.98.70">
    <property type="match status" value="1"/>
</dbReference>
<dbReference type="AlphaFoldDB" id="A0A0L0EUM8"/>
<dbReference type="InterPro" id="IPR012480">
    <property type="entry name" value="Hepar_II_III_C"/>
</dbReference>
<dbReference type="Pfam" id="PF07940">
    <property type="entry name" value="Hepar_II_III_C"/>
    <property type="match status" value="1"/>
</dbReference>
<dbReference type="Pfam" id="PF16889">
    <property type="entry name" value="Hepar_II_III_N"/>
    <property type="match status" value="1"/>
</dbReference>
<evidence type="ECO:0000259" key="5">
    <source>
        <dbReference type="Pfam" id="PF07940"/>
    </source>
</evidence>
<dbReference type="PANTHER" id="PTHR39210:SF1">
    <property type="entry name" value="HEPARIN-SULFATE LYASE"/>
    <property type="match status" value="1"/>
</dbReference>
<evidence type="ECO:0000256" key="3">
    <source>
        <dbReference type="ARBA" id="ARBA00022764"/>
    </source>
</evidence>
<dbReference type="Gene3D" id="1.50.10.100">
    <property type="entry name" value="Chondroitin AC/alginate lyase"/>
    <property type="match status" value="1"/>
</dbReference>
<dbReference type="PANTHER" id="PTHR39210">
    <property type="entry name" value="HEPARIN-SULFATE LYASE"/>
    <property type="match status" value="1"/>
</dbReference>
<keyword evidence="2" id="KW-0732">Signal</keyword>
<dbReference type="GO" id="GO:0016829">
    <property type="term" value="F:lyase activity"/>
    <property type="evidence" value="ECO:0007669"/>
    <property type="project" value="UniProtKB-KW"/>
</dbReference>
<dbReference type="PATRIC" id="fig|43658.6.peg.4179"/>
<comment type="subcellular location">
    <subcellularLocation>
        <location evidence="1">Periplasm</location>
    </subcellularLocation>
</comment>
<dbReference type="Proteomes" id="UP000036850">
    <property type="component" value="Unassembled WGS sequence"/>
</dbReference>
<dbReference type="SUPFAM" id="SSF48230">
    <property type="entry name" value="Chondroitin AC/alginate lyase"/>
    <property type="match status" value="1"/>
</dbReference>
<keyword evidence="4" id="KW-0456">Lyase</keyword>
<keyword evidence="3" id="KW-0574">Periplasm</keyword>
<name>A0A0L0EUM8_9GAMM</name>
<evidence type="ECO:0000256" key="1">
    <source>
        <dbReference type="ARBA" id="ARBA00004418"/>
    </source>
</evidence>
<feature type="domain" description="Heparinase II/III-like C-terminal" evidence="5">
    <location>
        <begin position="321"/>
        <end position="533"/>
    </location>
</feature>
<organism evidence="7 8">
    <name type="scientific">Pseudoalteromonas rubra</name>
    <dbReference type="NCBI Taxonomy" id="43658"/>
    <lineage>
        <taxon>Bacteria</taxon>
        <taxon>Pseudomonadati</taxon>
        <taxon>Pseudomonadota</taxon>
        <taxon>Gammaproteobacteria</taxon>
        <taxon>Alteromonadales</taxon>
        <taxon>Pseudoalteromonadaceae</taxon>
        <taxon>Pseudoalteromonas</taxon>
    </lineage>
</organism>
<dbReference type="OrthoDB" id="9763014at2"/>
<reference evidence="8" key="1">
    <citation type="submission" date="2015-07" db="EMBL/GenBank/DDBJ databases">
        <title>Draft genome sequence of a Pseudoalteromonas rubra strain, OCN096, isolated from Kaneohe Bay, Oahu, Hawaii.</title>
        <authorList>
            <person name="Beurmann S."/>
            <person name="Ushijima B."/>
            <person name="Belcaid M."/>
            <person name="Callahan S.M."/>
            <person name="Aeby G.S."/>
        </authorList>
    </citation>
    <scope>NUCLEOTIDE SEQUENCE [LARGE SCALE GENOMIC DNA]</scope>
    <source>
        <strain evidence="8">OCN096</strain>
    </source>
</reference>
<sequence length="547" mass="62271">MSAQIKRILKIFHTVKYLKFKQIYFRVYYRFRKPRFIESTQPSNSEWRWSGPLLNKQSLFSNADVKFLNQAGKIQTAADWNCASKPKLWLYNLHYFDDLSSQDGAQRYALHNDFIDKWIAENPPCEGNGWEPYPISLRLVNWVKWCSVQSQVPPNYLKSMLDQANVLTQLLEYHILGNHLFANAKALTFVGAYLQGENSAQLLGQGIKLLNEELDEQFLADGAHFELSPMYHEILLWDLLELIDLAMTSNRPELTECLPKWTGIATKALNWLSSMIHEDGEVSFFNDAAIGIAMQPQQIFSYACKLGLNYDIINEQLITNQDSGYSRVSYEQYAIIFDHANVGPDYLPGHAHADTLSFELSIGKQRVFVNSGTSLYGTSPERIRQRQTAAHNTVSVLGYDSSQVWSGFRVAKRAYAKLEKSTSRASDVQLIASHNGYLQQSPKVKHTRELLCSPASVIVSDMLSKQLPACFHLHLHPDVDVIKLSEKELKITKGDEVLCLVSSAEPINIKDSTWHPEFGKSIANKKIEIEFANGNLRTEIKQIMRDL</sequence>
<evidence type="ECO:0000256" key="2">
    <source>
        <dbReference type="ARBA" id="ARBA00022729"/>
    </source>
</evidence>